<dbReference type="Pfam" id="PF01979">
    <property type="entry name" value="Amidohydro_1"/>
    <property type="match status" value="1"/>
</dbReference>
<dbReference type="Gene3D" id="3.20.20.140">
    <property type="entry name" value="Metal-dependent hydrolases"/>
    <property type="match status" value="1"/>
</dbReference>
<feature type="domain" description="Amidohydrolase-related" evidence="2">
    <location>
        <begin position="66"/>
        <end position="384"/>
    </location>
</feature>
<dbReference type="InterPro" id="IPR006680">
    <property type="entry name" value="Amidohydro-rel"/>
</dbReference>
<dbReference type="Gene3D" id="2.30.40.10">
    <property type="entry name" value="Urease, subunit C, domain 1"/>
    <property type="match status" value="1"/>
</dbReference>
<evidence type="ECO:0000256" key="1">
    <source>
        <dbReference type="ARBA" id="ARBA00022801"/>
    </source>
</evidence>
<dbReference type="InterPro" id="IPR011059">
    <property type="entry name" value="Metal-dep_hydrolase_composite"/>
</dbReference>
<gene>
    <name evidence="3" type="ORF">FRY74_09325</name>
</gene>
<organism evidence="3 4">
    <name type="scientific">Vicingus serpentipes</name>
    <dbReference type="NCBI Taxonomy" id="1926625"/>
    <lineage>
        <taxon>Bacteria</taxon>
        <taxon>Pseudomonadati</taxon>
        <taxon>Bacteroidota</taxon>
        <taxon>Flavobacteriia</taxon>
        <taxon>Flavobacteriales</taxon>
        <taxon>Vicingaceae</taxon>
        <taxon>Vicingus</taxon>
    </lineage>
</organism>
<dbReference type="AlphaFoldDB" id="A0A5C6RTI4"/>
<dbReference type="PANTHER" id="PTHR43794:SF11">
    <property type="entry name" value="AMIDOHYDROLASE-RELATED DOMAIN-CONTAINING PROTEIN"/>
    <property type="match status" value="1"/>
</dbReference>
<dbReference type="GO" id="GO:0016810">
    <property type="term" value="F:hydrolase activity, acting on carbon-nitrogen (but not peptide) bonds"/>
    <property type="evidence" value="ECO:0007669"/>
    <property type="project" value="InterPro"/>
</dbReference>
<protein>
    <submittedName>
        <fullName evidence="3">Amidohydrolase family protein</fullName>
    </submittedName>
</protein>
<dbReference type="PANTHER" id="PTHR43794">
    <property type="entry name" value="AMINOHYDROLASE SSNA-RELATED"/>
    <property type="match status" value="1"/>
</dbReference>
<evidence type="ECO:0000313" key="4">
    <source>
        <dbReference type="Proteomes" id="UP000321721"/>
    </source>
</evidence>
<evidence type="ECO:0000313" key="3">
    <source>
        <dbReference type="EMBL" id="TXB64642.1"/>
    </source>
</evidence>
<evidence type="ECO:0000259" key="2">
    <source>
        <dbReference type="Pfam" id="PF01979"/>
    </source>
</evidence>
<dbReference type="SUPFAM" id="SSF51556">
    <property type="entry name" value="Metallo-dependent hydrolases"/>
    <property type="match status" value="1"/>
</dbReference>
<dbReference type="EMBL" id="VOOS01000004">
    <property type="protein sequence ID" value="TXB64642.1"/>
    <property type="molecule type" value="Genomic_DNA"/>
</dbReference>
<dbReference type="Proteomes" id="UP000321721">
    <property type="component" value="Unassembled WGS sequence"/>
</dbReference>
<sequence>MPLLGSIQSRIFELMKKISANYIFPGNIPPIKNGVLIIDNNGTIIDLLNPQKDEINWSEVEIHKGFICPGFINTHCHLELSYLKNQIQEKTQLHGFIKEIIIKRNTFSEEDRNQAIIEAELEMKKNGIVAVGDISNGNSTFKQKEKGILHYHTFLEVFGSDPKIANDAFLQAENLYKLYYNSTRVSITPHATYSVSDPLTLLINDHCITNKSLVSIHNQETESENEFHKKGSGHLYNFLEIDKKTAFIATGENALSSFLAKYKDLNHTLLVHNTFTDKDDIRWANKYNSDIYWAFCPNANLYIENKLPNFELFLNEKCTIGTDSYASNWSLSILDELKTISKSSPNINLETLIKWATFNGAEFLKFSHLGSFEIGKTPGINLIENVNEMTLTEKSSIKVLA</sequence>
<accession>A0A5C6RTI4</accession>
<name>A0A5C6RTI4_9FLAO</name>
<reference evidence="3 4" key="1">
    <citation type="submission" date="2019-08" db="EMBL/GenBank/DDBJ databases">
        <title>Genome of Vicingus serpentipes NCIMB 15042.</title>
        <authorList>
            <person name="Bowman J.P."/>
        </authorList>
    </citation>
    <scope>NUCLEOTIDE SEQUENCE [LARGE SCALE GENOMIC DNA]</scope>
    <source>
        <strain evidence="3 4">NCIMB 15042</strain>
    </source>
</reference>
<dbReference type="InterPro" id="IPR032466">
    <property type="entry name" value="Metal_Hydrolase"/>
</dbReference>
<keyword evidence="1 3" id="KW-0378">Hydrolase</keyword>
<keyword evidence="4" id="KW-1185">Reference proteome</keyword>
<proteinExistence type="predicted"/>
<dbReference type="InterPro" id="IPR050287">
    <property type="entry name" value="MTA/SAH_deaminase"/>
</dbReference>
<dbReference type="OrthoDB" id="9797498at2"/>
<comment type="caution">
    <text evidence="3">The sequence shown here is derived from an EMBL/GenBank/DDBJ whole genome shotgun (WGS) entry which is preliminary data.</text>
</comment>